<dbReference type="RefSeq" id="WP_044883987.1">
    <property type="nucleotide sequence ID" value="NZ_JYFN01000006.1"/>
</dbReference>
<gene>
    <name evidence="4" type="ORF">FF36_01270</name>
</gene>
<dbReference type="Pfam" id="PF02026">
    <property type="entry name" value="RyR"/>
    <property type="match status" value="1"/>
</dbReference>
<protein>
    <submittedName>
        <fullName evidence="4">TrkA family protein</fullName>
    </submittedName>
</protein>
<dbReference type="Gene3D" id="3.40.50.720">
    <property type="entry name" value="NAD(P)-binding Rossmann-like Domain"/>
    <property type="match status" value="1"/>
</dbReference>
<feature type="transmembrane region" description="Helical" evidence="2">
    <location>
        <begin position="104"/>
        <end position="126"/>
    </location>
</feature>
<accession>A0A0D8BM67</accession>
<dbReference type="PANTHER" id="PTHR43833">
    <property type="entry name" value="POTASSIUM CHANNEL PROTEIN 2-RELATED-RELATED"/>
    <property type="match status" value="1"/>
</dbReference>
<reference evidence="4 5" key="2">
    <citation type="journal article" date="2016" name="Genome Announc.">
        <title>Permanent Draft Genome Sequences for Two Variants of Frankia sp. Strain CpI1, the First Frankia Strain Isolated from Root Nodules of Comptonia peregrina.</title>
        <authorList>
            <person name="Oshone R."/>
            <person name="Hurst S.G.IV."/>
            <person name="Abebe-Akele F."/>
            <person name="Simpson S."/>
            <person name="Morris K."/>
            <person name="Thomas W.K."/>
            <person name="Tisa L.S."/>
        </authorList>
    </citation>
    <scope>NUCLEOTIDE SEQUENCE [LARGE SCALE GENOMIC DNA]</scope>
    <source>
        <strain evidence="5">CpI1-S</strain>
    </source>
</reference>
<dbReference type="InterPro" id="IPR036291">
    <property type="entry name" value="NAD(P)-bd_dom_sf"/>
</dbReference>
<evidence type="ECO:0000313" key="4">
    <source>
        <dbReference type="EMBL" id="KJE24537.1"/>
    </source>
</evidence>
<evidence type="ECO:0000259" key="3">
    <source>
        <dbReference type="PROSITE" id="PS51201"/>
    </source>
</evidence>
<keyword evidence="2" id="KW-1133">Transmembrane helix</keyword>
<keyword evidence="2" id="KW-0812">Transmembrane</keyword>
<dbReference type="Proteomes" id="UP000032545">
    <property type="component" value="Unassembled WGS sequence"/>
</dbReference>
<feature type="region of interest" description="Disordered" evidence="1">
    <location>
        <begin position="565"/>
        <end position="586"/>
    </location>
</feature>
<reference evidence="5" key="1">
    <citation type="submission" date="2015-02" db="EMBL/GenBank/DDBJ databases">
        <title>Draft Genome of Frankia sp. CpI1-S.</title>
        <authorList>
            <person name="Oshone R.T."/>
            <person name="Ngom M."/>
            <person name="Ghodhbane-Gtari F."/>
            <person name="Gtari M."/>
            <person name="Morris K."/>
            <person name="Thomas K."/>
            <person name="Sen A."/>
            <person name="Tisa L.S."/>
        </authorList>
    </citation>
    <scope>NUCLEOTIDE SEQUENCE [LARGE SCALE GENOMIC DNA]</scope>
    <source>
        <strain evidence="5">CpI1-S</strain>
    </source>
</reference>
<feature type="transmembrane region" description="Helical" evidence="2">
    <location>
        <begin position="42"/>
        <end position="62"/>
    </location>
</feature>
<evidence type="ECO:0000256" key="2">
    <source>
        <dbReference type="SAM" id="Phobius"/>
    </source>
</evidence>
<organism evidence="4 5">
    <name type="scientific">Frankia torreyi</name>
    <dbReference type="NCBI Taxonomy" id="1856"/>
    <lineage>
        <taxon>Bacteria</taxon>
        <taxon>Bacillati</taxon>
        <taxon>Actinomycetota</taxon>
        <taxon>Actinomycetes</taxon>
        <taxon>Frankiales</taxon>
        <taxon>Frankiaceae</taxon>
        <taxon>Frankia</taxon>
    </lineage>
</organism>
<name>A0A0D8BM67_9ACTN</name>
<dbReference type="PATRIC" id="fig|1502723.3.peg.5059"/>
<feature type="transmembrane region" description="Helical" evidence="2">
    <location>
        <begin position="74"/>
        <end position="92"/>
    </location>
</feature>
<dbReference type="InterPro" id="IPR003032">
    <property type="entry name" value="Ryanodine_rcpt"/>
</dbReference>
<dbReference type="AlphaFoldDB" id="A0A0D8BM67"/>
<dbReference type="Pfam" id="PF02254">
    <property type="entry name" value="TrkA_N"/>
    <property type="match status" value="1"/>
</dbReference>
<comment type="caution">
    <text evidence="4">The sequence shown here is derived from an EMBL/GenBank/DDBJ whole genome shotgun (WGS) entry which is preliminary data.</text>
</comment>
<feature type="domain" description="RCK N-terminal" evidence="3">
    <location>
        <begin position="138"/>
        <end position="263"/>
    </location>
</feature>
<sequence>MISRGTPGGRGGRPGPGHRLERWANRPLLVAGRLARWLRRHLLGTFAVLGVIAFSLGLLGMYRQFRHEPAMFNWPNIVFFTATLFLADGTVFQDGGRYPVALEIARFLAPLATAVGVADGVSTIFAQRFERFRARHARHHVIVCGTGPTASALVDKLSRSKRVVLVAEDAEREYPDAELPPGLLRVVGDPMEPLVLAKAGVARADVVYGCLPDTSSNLAIALATRLLAADRADQPLRCVAQVGDLSLIPHLRARRIGFNDHSGFRLDFFAVEVLGARALLNRYPPSWAAPDHAEEPPVEPAPLVVLGLSGLGRALVLELARRWSALVGAAGPLLPIAVADPAADEILAALRIREPALAQVELTGHDTPHGELPPAVTDAPPPEFVYVCQSDEERALLYGLDTAQVLNGRFGFARTTVIVCTGRQRSLQDVFGRPQYPRPSTPRPGPLLEDLLGRVRFFAVNDEALPLDLGDTDLIERFARASHERYLASERHRGTPMRSRPAMVTWEELPANLQDSNRAQAAQFGEILQSAQTLMLMPAGVADTDFAFTPDEIEEFAQQEHERWRREREAKGYTLGPTQQDGPDRRHPALVDWLALSDTDRERDREVIRSLPAILAHVGLRIVRLDDPD</sequence>
<dbReference type="InterPro" id="IPR003148">
    <property type="entry name" value="RCK_N"/>
</dbReference>
<dbReference type="SUPFAM" id="SSF51735">
    <property type="entry name" value="NAD(P)-binding Rossmann-fold domains"/>
    <property type="match status" value="1"/>
</dbReference>
<dbReference type="GO" id="GO:0006813">
    <property type="term" value="P:potassium ion transport"/>
    <property type="evidence" value="ECO:0007669"/>
    <property type="project" value="InterPro"/>
</dbReference>
<dbReference type="InterPro" id="IPR050721">
    <property type="entry name" value="Trk_Ktr_HKT_K-transport"/>
</dbReference>
<dbReference type="OrthoDB" id="4228364at2"/>
<dbReference type="Gene3D" id="6.20.350.10">
    <property type="match status" value="1"/>
</dbReference>
<keyword evidence="2" id="KW-0472">Membrane</keyword>
<evidence type="ECO:0000313" key="5">
    <source>
        <dbReference type="Proteomes" id="UP000032545"/>
    </source>
</evidence>
<dbReference type="EMBL" id="JYFN01000006">
    <property type="protein sequence ID" value="KJE24537.1"/>
    <property type="molecule type" value="Genomic_DNA"/>
</dbReference>
<dbReference type="PROSITE" id="PS51201">
    <property type="entry name" value="RCK_N"/>
    <property type="match status" value="1"/>
</dbReference>
<keyword evidence="5" id="KW-1185">Reference proteome</keyword>
<proteinExistence type="predicted"/>
<evidence type="ECO:0000256" key="1">
    <source>
        <dbReference type="SAM" id="MobiDB-lite"/>
    </source>
</evidence>